<dbReference type="PROSITE" id="PS51257">
    <property type="entry name" value="PROKAR_LIPOPROTEIN"/>
    <property type="match status" value="1"/>
</dbReference>
<protein>
    <submittedName>
        <fullName evidence="1">Uncharacterized protein</fullName>
    </submittedName>
</protein>
<name>A0A6J4VM95_9DEIN</name>
<evidence type="ECO:0000313" key="1">
    <source>
        <dbReference type="EMBL" id="CAA9580126.1"/>
    </source>
</evidence>
<accession>A0A6J4VM95</accession>
<organism evidence="1">
    <name type="scientific">uncultured Truepera sp</name>
    <dbReference type="NCBI Taxonomy" id="543023"/>
    <lineage>
        <taxon>Bacteria</taxon>
        <taxon>Thermotogati</taxon>
        <taxon>Deinococcota</taxon>
        <taxon>Deinococci</taxon>
        <taxon>Trueperales</taxon>
        <taxon>Trueperaceae</taxon>
        <taxon>Truepera</taxon>
        <taxon>environmental samples</taxon>
    </lineage>
</organism>
<proteinExistence type="predicted"/>
<dbReference type="EMBL" id="CADCWP010000238">
    <property type="protein sequence ID" value="CAA9580126.1"/>
    <property type="molecule type" value="Genomic_DNA"/>
</dbReference>
<sequence length="54" mass="5648">MGSRTSFTDAGVLRAAARLATQALTGVVVSCLNFRYCAADLSARPVLFINGSAR</sequence>
<gene>
    <name evidence="1" type="ORF">AVDCRST_MAG86-2685</name>
</gene>
<dbReference type="AlphaFoldDB" id="A0A6J4VM95"/>
<reference evidence="1" key="1">
    <citation type="submission" date="2020-02" db="EMBL/GenBank/DDBJ databases">
        <authorList>
            <person name="Meier V. D."/>
        </authorList>
    </citation>
    <scope>NUCLEOTIDE SEQUENCE</scope>
    <source>
        <strain evidence="1">AVDCRST_MAG86</strain>
    </source>
</reference>